<dbReference type="SUPFAM" id="SSF53474">
    <property type="entry name" value="alpha/beta-Hydrolases"/>
    <property type="match status" value="1"/>
</dbReference>
<sequence>MDPLQQRQRLEKGATTLYASQFDQRFSYCAYVPKSFDAEHPQHGRLIVLIHGTDRNAQIYRDAFSDLAEQTGAMVLAPLFPAGIIEAGELNAYKFVRFHDIRFDHVLLSMIDEFSSKYGVAFERFLLFGFSGGAQFVHRFYYLHPQLLEGVSIASPGNVTLLDDTRDWFVGTRGFEEQFGSKLDLERLREVPVQLVIGSLDCEIQKTGKENPFWQEGVEVAGDSRLARIRTLRDNMIRNGIRVRYDEVEDAAHEGKKLFPVVQSFFGEILAEAGGWE</sequence>
<dbReference type="InterPro" id="IPR029058">
    <property type="entry name" value="AB_hydrolase_fold"/>
</dbReference>
<keyword evidence="2" id="KW-1185">Reference proteome</keyword>
<dbReference type="EMBL" id="CP011058">
    <property type="protein sequence ID" value="AJY75392.1"/>
    <property type="molecule type" value="Genomic_DNA"/>
</dbReference>
<dbReference type="RefSeq" id="WP_045670821.1">
    <property type="nucleotide sequence ID" value="NZ_CP011058.1"/>
</dbReference>
<dbReference type="HOGENOM" id="CLU_060128_1_0_9"/>
<dbReference type="Gene3D" id="3.40.50.1820">
    <property type="entry name" value="alpha/beta hydrolase"/>
    <property type="match status" value="1"/>
</dbReference>
<evidence type="ECO:0000313" key="1">
    <source>
        <dbReference type="EMBL" id="AJY75392.1"/>
    </source>
</evidence>
<protein>
    <recommendedName>
        <fullName evidence="3">Hydrolase</fullName>
    </recommendedName>
</protein>
<organism evidence="1 2">
    <name type="scientific">Paenibacillus beijingensis</name>
    <dbReference type="NCBI Taxonomy" id="1126833"/>
    <lineage>
        <taxon>Bacteria</taxon>
        <taxon>Bacillati</taxon>
        <taxon>Bacillota</taxon>
        <taxon>Bacilli</taxon>
        <taxon>Bacillales</taxon>
        <taxon>Paenibacillaceae</taxon>
        <taxon>Paenibacillus</taxon>
    </lineage>
</organism>
<evidence type="ECO:0000313" key="2">
    <source>
        <dbReference type="Proteomes" id="UP000032633"/>
    </source>
</evidence>
<evidence type="ECO:0008006" key="3">
    <source>
        <dbReference type="Google" id="ProtNLM"/>
    </source>
</evidence>
<name>A0A0D5NK54_9BACL</name>
<accession>A0A0D5NK54</accession>
<dbReference type="Proteomes" id="UP000032633">
    <property type="component" value="Chromosome"/>
</dbReference>
<reference evidence="1 2" key="1">
    <citation type="journal article" date="2015" name="J. Biotechnol.">
        <title>Complete genome sequence of Paenibacillus beijingensis 7188(T) (=DSM 24997(T)), a novel rhizobacterium from jujube garden soil.</title>
        <authorList>
            <person name="Kwak Y."/>
            <person name="Shin J.H."/>
        </authorList>
    </citation>
    <scope>NUCLEOTIDE SEQUENCE [LARGE SCALE GENOMIC DNA]</scope>
    <source>
        <strain evidence="1 2">DSM 24997</strain>
    </source>
</reference>
<dbReference type="KEGG" id="pbj:VN24_13475"/>
<proteinExistence type="predicted"/>
<dbReference type="STRING" id="1126833.VN24_13475"/>
<dbReference type="AlphaFoldDB" id="A0A0D5NK54"/>
<dbReference type="PATRIC" id="fig|1126833.4.peg.2939"/>
<gene>
    <name evidence="1" type="ORF">VN24_13475</name>
</gene>
<reference evidence="2" key="2">
    <citation type="submission" date="2015-03" db="EMBL/GenBank/DDBJ databases">
        <title>Genome sequence of Paenibacillus beijingensis strain DSM 24997T.</title>
        <authorList>
            <person name="Kwak Y."/>
            <person name="Shin J.-H."/>
        </authorList>
    </citation>
    <scope>NUCLEOTIDE SEQUENCE [LARGE SCALE GENOMIC DNA]</scope>
    <source>
        <strain evidence="2">DSM 24997</strain>
    </source>
</reference>
<dbReference type="OrthoDB" id="332706at2"/>